<dbReference type="SUPFAM" id="SSF53098">
    <property type="entry name" value="Ribonuclease H-like"/>
    <property type="match status" value="1"/>
</dbReference>
<dbReference type="Gene3D" id="3.30.420.10">
    <property type="entry name" value="Ribonuclease H-like superfamily/Ribonuclease H"/>
    <property type="match status" value="1"/>
</dbReference>
<sequence>MEAEAMALLEGMQTSSSFQLLQVKMDSQVLLNMVNGGGRVPWRLWGTVSRIKSLALGRQIAFTHVYREANSIADALTTLASSTRVHQSFTHSTLPDHIRRLACLDRVQMPYVRLA</sequence>
<feature type="domain" description="RNase H type-1" evidence="1">
    <location>
        <begin position="2"/>
        <end position="78"/>
    </location>
</feature>
<reference evidence="3" key="2">
    <citation type="submission" date="2025-08" db="UniProtKB">
        <authorList>
            <consortium name="RefSeq"/>
        </authorList>
    </citation>
    <scope>IDENTIFICATION</scope>
    <source>
        <tissue evidence="3">Leaves</tissue>
    </source>
</reference>
<organism evidence="2 3">
    <name type="scientific">Coffea arabica</name>
    <name type="common">Arabian coffee</name>
    <dbReference type="NCBI Taxonomy" id="13443"/>
    <lineage>
        <taxon>Eukaryota</taxon>
        <taxon>Viridiplantae</taxon>
        <taxon>Streptophyta</taxon>
        <taxon>Embryophyta</taxon>
        <taxon>Tracheophyta</taxon>
        <taxon>Spermatophyta</taxon>
        <taxon>Magnoliopsida</taxon>
        <taxon>eudicotyledons</taxon>
        <taxon>Gunneridae</taxon>
        <taxon>Pentapetalae</taxon>
        <taxon>asterids</taxon>
        <taxon>lamiids</taxon>
        <taxon>Gentianales</taxon>
        <taxon>Rubiaceae</taxon>
        <taxon>Ixoroideae</taxon>
        <taxon>Gardenieae complex</taxon>
        <taxon>Bertiereae - Coffeeae clade</taxon>
        <taxon>Coffeeae</taxon>
        <taxon>Coffea</taxon>
    </lineage>
</organism>
<dbReference type="Pfam" id="PF13456">
    <property type="entry name" value="RVT_3"/>
    <property type="match status" value="1"/>
</dbReference>
<evidence type="ECO:0000313" key="2">
    <source>
        <dbReference type="Proteomes" id="UP001652660"/>
    </source>
</evidence>
<dbReference type="Proteomes" id="UP001652660">
    <property type="component" value="Chromosome 5e"/>
</dbReference>
<proteinExistence type="predicted"/>
<dbReference type="InterPro" id="IPR053151">
    <property type="entry name" value="RNase_H-like"/>
</dbReference>
<dbReference type="RefSeq" id="XP_027127816.2">
    <property type="nucleotide sequence ID" value="XM_027272015.2"/>
</dbReference>
<evidence type="ECO:0000313" key="3">
    <source>
        <dbReference type="RefSeq" id="XP_027127816.2"/>
    </source>
</evidence>
<dbReference type="GO" id="GO:0003676">
    <property type="term" value="F:nucleic acid binding"/>
    <property type="evidence" value="ECO:0007669"/>
    <property type="project" value="InterPro"/>
</dbReference>
<dbReference type="GeneID" id="113743970"/>
<keyword evidence="2" id="KW-1185">Reference proteome</keyword>
<gene>
    <name evidence="3" type="primary">LOC113743970</name>
</gene>
<dbReference type="GO" id="GO:0004523">
    <property type="term" value="F:RNA-DNA hybrid ribonuclease activity"/>
    <property type="evidence" value="ECO:0007669"/>
    <property type="project" value="InterPro"/>
</dbReference>
<dbReference type="PANTHER" id="PTHR47723:SF24">
    <property type="entry name" value="RNASE H TYPE-1 DOMAIN-CONTAINING PROTEIN"/>
    <property type="match status" value="1"/>
</dbReference>
<dbReference type="AlphaFoldDB" id="A0A6P6XLF3"/>
<dbReference type="InterPro" id="IPR044730">
    <property type="entry name" value="RNase_H-like_dom_plant"/>
</dbReference>
<name>A0A6P6XLF3_COFAR</name>
<protein>
    <recommendedName>
        <fullName evidence="1">RNase H type-1 domain-containing protein</fullName>
    </recommendedName>
</protein>
<reference evidence="2" key="1">
    <citation type="journal article" date="2025" name="Foods">
        <title>Unveiling the Microbial Signatures of Arabica Coffee Cherries: Insights into Ripeness Specific Diversity, Functional Traits, and Implications for Quality and Safety.</title>
        <authorList>
            <consortium name="RefSeq"/>
            <person name="Tenea G.N."/>
            <person name="Cifuentes V."/>
            <person name="Reyes P."/>
            <person name="Cevallos-Vallejos M."/>
        </authorList>
    </citation>
    <scope>NUCLEOTIDE SEQUENCE [LARGE SCALE GENOMIC DNA]</scope>
</reference>
<dbReference type="InterPro" id="IPR002156">
    <property type="entry name" value="RNaseH_domain"/>
</dbReference>
<dbReference type="OrthoDB" id="1166192at2759"/>
<dbReference type="CDD" id="cd06222">
    <property type="entry name" value="RNase_H_like"/>
    <property type="match status" value="1"/>
</dbReference>
<accession>A0A6P6XLF3</accession>
<dbReference type="InterPro" id="IPR012337">
    <property type="entry name" value="RNaseH-like_sf"/>
</dbReference>
<dbReference type="PANTHER" id="PTHR47723">
    <property type="entry name" value="OS05G0353850 PROTEIN"/>
    <property type="match status" value="1"/>
</dbReference>
<evidence type="ECO:0000259" key="1">
    <source>
        <dbReference type="Pfam" id="PF13456"/>
    </source>
</evidence>
<dbReference type="InterPro" id="IPR036397">
    <property type="entry name" value="RNaseH_sf"/>
</dbReference>